<protein>
    <submittedName>
        <fullName evidence="1">Uncharacterized protein</fullName>
    </submittedName>
</protein>
<dbReference type="Proteomes" id="UP000708208">
    <property type="component" value="Unassembled WGS sequence"/>
</dbReference>
<comment type="caution">
    <text evidence="1">The sequence shown here is derived from an EMBL/GenBank/DDBJ whole genome shotgun (WGS) entry which is preliminary data.</text>
</comment>
<dbReference type="EMBL" id="CAJVCH010023872">
    <property type="protein sequence ID" value="CAG7695683.1"/>
    <property type="molecule type" value="Genomic_DNA"/>
</dbReference>
<keyword evidence="2" id="KW-1185">Reference proteome</keyword>
<accession>A0A8J2J8T0</accession>
<evidence type="ECO:0000313" key="2">
    <source>
        <dbReference type="Proteomes" id="UP000708208"/>
    </source>
</evidence>
<reference evidence="1" key="1">
    <citation type="submission" date="2021-06" db="EMBL/GenBank/DDBJ databases">
        <authorList>
            <person name="Hodson N. C."/>
            <person name="Mongue J. A."/>
            <person name="Jaron S. K."/>
        </authorList>
    </citation>
    <scope>NUCLEOTIDE SEQUENCE</scope>
</reference>
<evidence type="ECO:0000313" key="1">
    <source>
        <dbReference type="EMBL" id="CAG7695683.1"/>
    </source>
</evidence>
<gene>
    <name evidence="1" type="ORF">AFUS01_LOCUS3887</name>
</gene>
<sequence>MSLYQRIRACIQKIRLSTRLRQDFENACMLHKIKPKMLLRDNQTRWNSTLKMLERLSELRKPFELLRRNETSLNKFSVSDAEWEFIDEMIKFLKPFEHVTLLLSKSTSPTMSLSAAVYIELFNHLESFTPQKHCSGIVKAAASACSKLNKYYPQTDSAVYVIGLVLDFRCKFDWYRTVGISEDIVKANKKEVISKWKT</sequence>
<dbReference type="PANTHER" id="PTHR23272:SF184">
    <property type="entry name" value="OS03G0311250 PROTEIN"/>
    <property type="match status" value="1"/>
</dbReference>
<proteinExistence type="predicted"/>
<organism evidence="1 2">
    <name type="scientific">Allacma fusca</name>
    <dbReference type="NCBI Taxonomy" id="39272"/>
    <lineage>
        <taxon>Eukaryota</taxon>
        <taxon>Metazoa</taxon>
        <taxon>Ecdysozoa</taxon>
        <taxon>Arthropoda</taxon>
        <taxon>Hexapoda</taxon>
        <taxon>Collembola</taxon>
        <taxon>Symphypleona</taxon>
        <taxon>Sminthuridae</taxon>
        <taxon>Allacma</taxon>
    </lineage>
</organism>
<dbReference type="PANTHER" id="PTHR23272">
    <property type="entry name" value="BED FINGER-RELATED"/>
    <property type="match status" value="1"/>
</dbReference>
<feature type="non-terminal residue" evidence="1">
    <location>
        <position position="1"/>
    </location>
</feature>
<dbReference type="AlphaFoldDB" id="A0A8J2J8T0"/>
<name>A0A8J2J8T0_9HEXA</name>
<dbReference type="OrthoDB" id="117690at2759"/>